<accession>A0AAW1LTL6</accession>
<reference evidence="1 2" key="1">
    <citation type="journal article" date="2024" name="BMC Genomics">
        <title>De novo assembly and annotation of Popillia japonica's genome with initial clues to its potential as an invasive pest.</title>
        <authorList>
            <person name="Cucini C."/>
            <person name="Boschi S."/>
            <person name="Funari R."/>
            <person name="Cardaioli E."/>
            <person name="Iannotti N."/>
            <person name="Marturano G."/>
            <person name="Paoli F."/>
            <person name="Bruttini M."/>
            <person name="Carapelli A."/>
            <person name="Frati F."/>
            <person name="Nardi F."/>
        </authorList>
    </citation>
    <scope>NUCLEOTIDE SEQUENCE [LARGE SCALE GENOMIC DNA]</scope>
    <source>
        <strain evidence="1">DMR45628</strain>
    </source>
</reference>
<proteinExistence type="predicted"/>
<evidence type="ECO:0000313" key="2">
    <source>
        <dbReference type="Proteomes" id="UP001458880"/>
    </source>
</evidence>
<dbReference type="EMBL" id="JASPKY010000104">
    <property type="protein sequence ID" value="KAK9737149.1"/>
    <property type="molecule type" value="Genomic_DNA"/>
</dbReference>
<protein>
    <submittedName>
        <fullName evidence="1">Uncharacterized protein</fullName>
    </submittedName>
</protein>
<organism evidence="1 2">
    <name type="scientific">Popillia japonica</name>
    <name type="common">Japanese beetle</name>
    <dbReference type="NCBI Taxonomy" id="7064"/>
    <lineage>
        <taxon>Eukaryota</taxon>
        <taxon>Metazoa</taxon>
        <taxon>Ecdysozoa</taxon>
        <taxon>Arthropoda</taxon>
        <taxon>Hexapoda</taxon>
        <taxon>Insecta</taxon>
        <taxon>Pterygota</taxon>
        <taxon>Neoptera</taxon>
        <taxon>Endopterygota</taxon>
        <taxon>Coleoptera</taxon>
        <taxon>Polyphaga</taxon>
        <taxon>Scarabaeiformia</taxon>
        <taxon>Scarabaeidae</taxon>
        <taxon>Rutelinae</taxon>
        <taxon>Popillia</taxon>
    </lineage>
</organism>
<gene>
    <name evidence="1" type="ORF">QE152_g10949</name>
</gene>
<dbReference type="AlphaFoldDB" id="A0AAW1LTL6"/>
<dbReference type="Proteomes" id="UP001458880">
    <property type="component" value="Unassembled WGS sequence"/>
</dbReference>
<keyword evidence="2" id="KW-1185">Reference proteome</keyword>
<comment type="caution">
    <text evidence="1">The sequence shown here is derived from an EMBL/GenBank/DDBJ whole genome shotgun (WGS) entry which is preliminary data.</text>
</comment>
<sequence>MCPVKLYYVNRSGSDNMVLTKENRINRKDNNEPNNRNIPKLLPPRPGKGLNMFVNRIVKFCDGGNKPLAYKIPKSTSVLPQAKPDNHRLSFADDPPYSTTVGKNILKSYQIPKCKCCDQAPLRSNTTGNLLSAKPAQYILLRDKLPKWIHANDFIK</sequence>
<evidence type="ECO:0000313" key="1">
    <source>
        <dbReference type="EMBL" id="KAK9737149.1"/>
    </source>
</evidence>
<name>A0AAW1LTL6_POPJA</name>